<dbReference type="AlphaFoldDB" id="A0A5C3LQR8"/>
<comment type="catalytic activity">
    <reaction evidence="11">
        <text>a 6-O-methyl-2'-deoxyguanosine in DNA + L-cysteinyl-[protein] = S-methyl-L-cysteinyl-[protein] + a 2'-deoxyguanosine in DNA</text>
        <dbReference type="Rhea" id="RHEA:24000"/>
        <dbReference type="Rhea" id="RHEA-COMP:10131"/>
        <dbReference type="Rhea" id="RHEA-COMP:10132"/>
        <dbReference type="Rhea" id="RHEA-COMP:11367"/>
        <dbReference type="Rhea" id="RHEA-COMP:11368"/>
        <dbReference type="ChEBI" id="CHEBI:29950"/>
        <dbReference type="ChEBI" id="CHEBI:82612"/>
        <dbReference type="ChEBI" id="CHEBI:85445"/>
        <dbReference type="ChEBI" id="CHEBI:85448"/>
        <dbReference type="EC" id="2.1.1.63"/>
    </reaction>
</comment>
<keyword evidence="7" id="KW-0227">DNA damage</keyword>
<accession>A0A5C3LQR8</accession>
<evidence type="ECO:0000313" key="14">
    <source>
        <dbReference type="Proteomes" id="UP000308652"/>
    </source>
</evidence>
<name>A0A5C3LQR8_9AGAR</name>
<dbReference type="GO" id="GO:0032259">
    <property type="term" value="P:methylation"/>
    <property type="evidence" value="ECO:0007669"/>
    <property type="project" value="UniProtKB-KW"/>
</dbReference>
<evidence type="ECO:0000256" key="3">
    <source>
        <dbReference type="ARBA" id="ARBA00011918"/>
    </source>
</evidence>
<dbReference type="Proteomes" id="UP000308652">
    <property type="component" value="Unassembled WGS sequence"/>
</dbReference>
<reference evidence="13 14" key="1">
    <citation type="journal article" date="2019" name="Nat. Ecol. Evol.">
        <title>Megaphylogeny resolves global patterns of mushroom evolution.</title>
        <authorList>
            <person name="Varga T."/>
            <person name="Krizsan K."/>
            <person name="Foldi C."/>
            <person name="Dima B."/>
            <person name="Sanchez-Garcia M."/>
            <person name="Sanchez-Ramirez S."/>
            <person name="Szollosi G.J."/>
            <person name="Szarkandi J.G."/>
            <person name="Papp V."/>
            <person name="Albert L."/>
            <person name="Andreopoulos W."/>
            <person name="Angelini C."/>
            <person name="Antonin V."/>
            <person name="Barry K.W."/>
            <person name="Bougher N.L."/>
            <person name="Buchanan P."/>
            <person name="Buyck B."/>
            <person name="Bense V."/>
            <person name="Catcheside P."/>
            <person name="Chovatia M."/>
            <person name="Cooper J."/>
            <person name="Damon W."/>
            <person name="Desjardin D."/>
            <person name="Finy P."/>
            <person name="Geml J."/>
            <person name="Haridas S."/>
            <person name="Hughes K."/>
            <person name="Justo A."/>
            <person name="Karasinski D."/>
            <person name="Kautmanova I."/>
            <person name="Kiss B."/>
            <person name="Kocsube S."/>
            <person name="Kotiranta H."/>
            <person name="LaButti K.M."/>
            <person name="Lechner B.E."/>
            <person name="Liimatainen K."/>
            <person name="Lipzen A."/>
            <person name="Lukacs Z."/>
            <person name="Mihaltcheva S."/>
            <person name="Morgado L.N."/>
            <person name="Niskanen T."/>
            <person name="Noordeloos M.E."/>
            <person name="Ohm R.A."/>
            <person name="Ortiz-Santana B."/>
            <person name="Ovrebo C."/>
            <person name="Racz N."/>
            <person name="Riley R."/>
            <person name="Savchenko A."/>
            <person name="Shiryaev A."/>
            <person name="Soop K."/>
            <person name="Spirin V."/>
            <person name="Szebenyi C."/>
            <person name="Tomsovsky M."/>
            <person name="Tulloss R.E."/>
            <person name="Uehling J."/>
            <person name="Grigoriev I.V."/>
            <person name="Vagvolgyi C."/>
            <person name="Papp T."/>
            <person name="Martin F.M."/>
            <person name="Miettinen O."/>
            <person name="Hibbett D.S."/>
            <person name="Nagy L.G."/>
        </authorList>
    </citation>
    <scope>NUCLEOTIDE SEQUENCE [LARGE SCALE GENOMIC DNA]</scope>
    <source>
        <strain evidence="13 14">CBS 166.37</strain>
    </source>
</reference>
<comment type="similarity">
    <text evidence="2">Belongs to the MGMT family.</text>
</comment>
<evidence type="ECO:0000256" key="10">
    <source>
        <dbReference type="ARBA" id="ARBA00031621"/>
    </source>
</evidence>
<dbReference type="InterPro" id="IPR036388">
    <property type="entry name" value="WH-like_DNA-bd_sf"/>
</dbReference>
<dbReference type="EMBL" id="ML213625">
    <property type="protein sequence ID" value="TFK35082.1"/>
    <property type="molecule type" value="Genomic_DNA"/>
</dbReference>
<dbReference type="SUPFAM" id="SSF46767">
    <property type="entry name" value="Methylated DNA-protein cysteine methyltransferase, C-terminal domain"/>
    <property type="match status" value="1"/>
</dbReference>
<dbReference type="EC" id="2.1.1.63" evidence="3"/>
<dbReference type="InterPro" id="IPR001497">
    <property type="entry name" value="MethylDNA_cys_MeTrfase_AS"/>
</dbReference>
<evidence type="ECO:0000256" key="7">
    <source>
        <dbReference type="ARBA" id="ARBA00022763"/>
    </source>
</evidence>
<dbReference type="PANTHER" id="PTHR10815">
    <property type="entry name" value="METHYLATED-DNA--PROTEIN-CYSTEINE METHYLTRANSFERASE"/>
    <property type="match status" value="1"/>
</dbReference>
<dbReference type="PROSITE" id="PS00374">
    <property type="entry name" value="MGMT"/>
    <property type="match status" value="1"/>
</dbReference>
<gene>
    <name evidence="13" type="ORF">BDQ12DRAFT_656032</name>
</gene>
<evidence type="ECO:0000256" key="5">
    <source>
        <dbReference type="ARBA" id="ARBA00022603"/>
    </source>
</evidence>
<keyword evidence="6 13" id="KW-0808">Transferase</keyword>
<dbReference type="InterPro" id="IPR014048">
    <property type="entry name" value="MethylDNA_cys_MeTrfase_DNA-bd"/>
</dbReference>
<dbReference type="STRING" id="68775.A0A5C3LQR8"/>
<dbReference type="GO" id="GO:0006281">
    <property type="term" value="P:DNA repair"/>
    <property type="evidence" value="ECO:0007669"/>
    <property type="project" value="UniProtKB-KW"/>
</dbReference>
<keyword evidence="8" id="KW-0234">DNA repair</keyword>
<evidence type="ECO:0000313" key="13">
    <source>
        <dbReference type="EMBL" id="TFK35082.1"/>
    </source>
</evidence>
<keyword evidence="14" id="KW-1185">Reference proteome</keyword>
<evidence type="ECO:0000256" key="6">
    <source>
        <dbReference type="ARBA" id="ARBA00022679"/>
    </source>
</evidence>
<dbReference type="OrthoDB" id="1907495at2759"/>
<evidence type="ECO:0000256" key="11">
    <source>
        <dbReference type="ARBA" id="ARBA00049348"/>
    </source>
</evidence>
<evidence type="ECO:0000256" key="1">
    <source>
        <dbReference type="ARBA" id="ARBA00001286"/>
    </source>
</evidence>
<feature type="domain" description="Methylated-DNA-[protein]-cysteine S-methyltransferase DNA binding" evidence="12">
    <location>
        <begin position="81"/>
        <end position="167"/>
    </location>
</feature>
<evidence type="ECO:0000256" key="2">
    <source>
        <dbReference type="ARBA" id="ARBA00008711"/>
    </source>
</evidence>
<proteinExistence type="inferred from homology"/>
<evidence type="ECO:0000256" key="9">
    <source>
        <dbReference type="ARBA" id="ARBA00030795"/>
    </source>
</evidence>
<organism evidence="13 14">
    <name type="scientific">Crucibulum laeve</name>
    <dbReference type="NCBI Taxonomy" id="68775"/>
    <lineage>
        <taxon>Eukaryota</taxon>
        <taxon>Fungi</taxon>
        <taxon>Dikarya</taxon>
        <taxon>Basidiomycota</taxon>
        <taxon>Agaricomycotina</taxon>
        <taxon>Agaricomycetes</taxon>
        <taxon>Agaricomycetidae</taxon>
        <taxon>Agaricales</taxon>
        <taxon>Agaricineae</taxon>
        <taxon>Nidulariaceae</taxon>
        <taxon>Crucibulum</taxon>
    </lineage>
</organism>
<sequence length="185" mass="20718">MPVKRLDKEDFAYTPTHTKELTQYLAKRSSADFAVINISQSVPRDLKTQEPLSFHECNYPTTDGERTRFRTKAGKRLTTHQWAVYDFALTIPCGKVTTYKDISSAIGGSPRSVGSALRNNPFAPYVPCHRVIASSLFIGGFLGEWGKEDKTGTRCNQKLDLLEREGVSFSKSGHLLDSDNTLWRG</sequence>
<comment type="catalytic activity">
    <reaction evidence="1">
        <text>a 4-O-methyl-thymidine in DNA + L-cysteinyl-[protein] = a thymidine in DNA + S-methyl-L-cysteinyl-[protein]</text>
        <dbReference type="Rhea" id="RHEA:53428"/>
        <dbReference type="Rhea" id="RHEA-COMP:10131"/>
        <dbReference type="Rhea" id="RHEA-COMP:10132"/>
        <dbReference type="Rhea" id="RHEA-COMP:13555"/>
        <dbReference type="Rhea" id="RHEA-COMP:13556"/>
        <dbReference type="ChEBI" id="CHEBI:29950"/>
        <dbReference type="ChEBI" id="CHEBI:82612"/>
        <dbReference type="ChEBI" id="CHEBI:137386"/>
        <dbReference type="ChEBI" id="CHEBI:137387"/>
        <dbReference type="EC" id="2.1.1.63"/>
    </reaction>
</comment>
<evidence type="ECO:0000256" key="8">
    <source>
        <dbReference type="ARBA" id="ARBA00023204"/>
    </source>
</evidence>
<dbReference type="InterPro" id="IPR036217">
    <property type="entry name" value="MethylDNA_cys_MeTrfase_DNAb"/>
</dbReference>
<evidence type="ECO:0000256" key="4">
    <source>
        <dbReference type="ARBA" id="ARBA00015377"/>
    </source>
</evidence>
<dbReference type="CDD" id="cd06445">
    <property type="entry name" value="ATase"/>
    <property type="match status" value="1"/>
</dbReference>
<dbReference type="Gene3D" id="1.10.10.10">
    <property type="entry name" value="Winged helix-like DNA-binding domain superfamily/Winged helix DNA-binding domain"/>
    <property type="match status" value="1"/>
</dbReference>
<keyword evidence="5 13" id="KW-0489">Methyltransferase</keyword>
<dbReference type="PANTHER" id="PTHR10815:SF13">
    <property type="entry name" value="METHYLATED-DNA--PROTEIN-CYSTEINE METHYLTRANSFERASE"/>
    <property type="match status" value="1"/>
</dbReference>
<evidence type="ECO:0000259" key="12">
    <source>
        <dbReference type="Pfam" id="PF01035"/>
    </source>
</evidence>
<dbReference type="Pfam" id="PF01035">
    <property type="entry name" value="DNA_binding_1"/>
    <property type="match status" value="1"/>
</dbReference>
<dbReference type="NCBIfam" id="TIGR00589">
    <property type="entry name" value="ogt"/>
    <property type="match status" value="1"/>
</dbReference>
<protein>
    <recommendedName>
        <fullName evidence="4">Methylated-DNA--protein-cysteine methyltransferase</fullName>
        <ecNumber evidence="3">2.1.1.63</ecNumber>
    </recommendedName>
    <alternativeName>
        <fullName evidence="9">6-O-methylguanine-DNA methyltransferase</fullName>
    </alternativeName>
    <alternativeName>
        <fullName evidence="10">O-6-methylguanine-DNA-alkyltransferase</fullName>
    </alternativeName>
</protein>
<dbReference type="GO" id="GO:0003908">
    <property type="term" value="F:methylated-DNA-[protein]-cysteine S-methyltransferase activity"/>
    <property type="evidence" value="ECO:0007669"/>
    <property type="project" value="UniProtKB-EC"/>
</dbReference>